<evidence type="ECO:0000313" key="4">
    <source>
        <dbReference type="Proteomes" id="UP001178461"/>
    </source>
</evidence>
<accession>A0AA35LCK8</accession>
<sequence>MRGLICALVLQVALGGVALGTEKVPRSDTFQSLEQLLAEEDLFSPDIIWLDDELSPSDNPLMAYLDNDEVGGIDWSGPVNRVDWDLNIFIIMLVAAEIFCLGLCLYYPKSRRFLRSCCVRCHQWWCQYLCVPSVTRVLDIPLPCYVCKRRASPPSPPSAAAVIPIIVVTPPSSEAASDGPPLEEAGRLSPVTIEDRARRPSRYIIDNFGDNIV</sequence>
<dbReference type="Proteomes" id="UP001178461">
    <property type="component" value="Chromosome Z"/>
</dbReference>
<keyword evidence="1" id="KW-0472">Membrane</keyword>
<evidence type="ECO:0000256" key="2">
    <source>
        <dbReference type="SAM" id="SignalP"/>
    </source>
</evidence>
<reference evidence="3" key="1">
    <citation type="submission" date="2022-12" db="EMBL/GenBank/DDBJ databases">
        <authorList>
            <person name="Alioto T."/>
            <person name="Alioto T."/>
            <person name="Gomez Garrido J."/>
        </authorList>
    </citation>
    <scope>NUCLEOTIDE SEQUENCE</scope>
</reference>
<name>A0AA35LCK8_9SAUR</name>
<protein>
    <submittedName>
        <fullName evidence="3">Uncharacterized protein</fullName>
    </submittedName>
</protein>
<keyword evidence="2" id="KW-0732">Signal</keyword>
<keyword evidence="1" id="KW-0812">Transmembrane</keyword>
<evidence type="ECO:0000313" key="3">
    <source>
        <dbReference type="EMBL" id="CAI5793865.1"/>
    </source>
</evidence>
<proteinExistence type="predicted"/>
<feature type="chain" id="PRO_5041231402" evidence="2">
    <location>
        <begin position="21"/>
        <end position="213"/>
    </location>
</feature>
<gene>
    <name evidence="3" type="ORF">PODLI_1B028061</name>
</gene>
<dbReference type="AlphaFoldDB" id="A0AA35LCK8"/>
<feature type="transmembrane region" description="Helical" evidence="1">
    <location>
        <begin position="86"/>
        <end position="107"/>
    </location>
</feature>
<keyword evidence="4" id="KW-1185">Reference proteome</keyword>
<keyword evidence="1" id="KW-1133">Transmembrane helix</keyword>
<organism evidence="3 4">
    <name type="scientific">Podarcis lilfordi</name>
    <name type="common">Lilford's wall lizard</name>
    <dbReference type="NCBI Taxonomy" id="74358"/>
    <lineage>
        <taxon>Eukaryota</taxon>
        <taxon>Metazoa</taxon>
        <taxon>Chordata</taxon>
        <taxon>Craniata</taxon>
        <taxon>Vertebrata</taxon>
        <taxon>Euteleostomi</taxon>
        <taxon>Lepidosauria</taxon>
        <taxon>Squamata</taxon>
        <taxon>Bifurcata</taxon>
        <taxon>Unidentata</taxon>
        <taxon>Episquamata</taxon>
        <taxon>Laterata</taxon>
        <taxon>Lacertibaenia</taxon>
        <taxon>Lacertidae</taxon>
        <taxon>Podarcis</taxon>
    </lineage>
</organism>
<feature type="signal peptide" evidence="2">
    <location>
        <begin position="1"/>
        <end position="20"/>
    </location>
</feature>
<dbReference type="EMBL" id="OX395140">
    <property type="protein sequence ID" value="CAI5793865.1"/>
    <property type="molecule type" value="Genomic_DNA"/>
</dbReference>
<evidence type="ECO:0000256" key="1">
    <source>
        <dbReference type="SAM" id="Phobius"/>
    </source>
</evidence>